<accession>K0J6C4</accession>
<dbReference type="STRING" id="698758.AXY_04560"/>
<gene>
    <name evidence="2" type="ordered locus">AXY_04560</name>
</gene>
<feature type="transmembrane region" description="Helical" evidence="1">
    <location>
        <begin position="95"/>
        <end position="116"/>
    </location>
</feature>
<feature type="transmembrane region" description="Helical" evidence="1">
    <location>
        <begin position="32"/>
        <end position="48"/>
    </location>
</feature>
<protein>
    <recommendedName>
        <fullName evidence="4">DUF3796 domain-containing protein</fullName>
    </recommendedName>
</protein>
<keyword evidence="1" id="KW-0472">Membrane</keyword>
<evidence type="ECO:0000256" key="1">
    <source>
        <dbReference type="SAM" id="Phobius"/>
    </source>
</evidence>
<dbReference type="RefSeq" id="WP_015009194.1">
    <property type="nucleotide sequence ID" value="NC_018704.1"/>
</dbReference>
<reference evidence="2 3" key="1">
    <citation type="submission" date="2011-01" db="EMBL/GenBank/DDBJ databases">
        <title>Whole genome sequence of Amphibacillus xylinus NBRC 15112.</title>
        <authorList>
            <person name="Nakazawa H."/>
            <person name="Katano Y."/>
            <person name="Nakamura S."/>
            <person name="Sasagawa M."/>
            <person name="Fukada J."/>
            <person name="Arai T."/>
            <person name="Sasakura N."/>
            <person name="Mochizuki D."/>
            <person name="Hosoyama A."/>
            <person name="Harada K."/>
            <person name="Horikawa H."/>
            <person name="Kato Y."/>
            <person name="Harada T."/>
            <person name="Sasaki K."/>
            <person name="Sekiguchi M."/>
            <person name="Hodoyama M."/>
            <person name="Nishiko R."/>
            <person name="Narita H."/>
            <person name="Hanamaki A."/>
            <person name="Hata C."/>
            <person name="Konno Y."/>
            <person name="Niimura Y."/>
            <person name="Yamazaki S."/>
            <person name="Fujita N."/>
        </authorList>
    </citation>
    <scope>NUCLEOTIDE SEQUENCE [LARGE SCALE GENOMIC DNA]</scope>
    <source>
        <strain evidence="3">ATCC 51415 / DSM 6626 / JCM 7361 / LMG 17667 / NBRC 15112 / Ep01</strain>
    </source>
</reference>
<keyword evidence="3" id="KW-1185">Reference proteome</keyword>
<evidence type="ECO:0000313" key="3">
    <source>
        <dbReference type="Proteomes" id="UP000006294"/>
    </source>
</evidence>
<proteinExistence type="predicted"/>
<keyword evidence="1" id="KW-0812">Transmembrane</keyword>
<organism evidence="2 3">
    <name type="scientific">Amphibacillus xylanus (strain ATCC 51415 / DSM 6626 / JCM 7361 / LMG 17667 / NBRC 15112 / Ep01)</name>
    <dbReference type="NCBI Taxonomy" id="698758"/>
    <lineage>
        <taxon>Bacteria</taxon>
        <taxon>Bacillati</taxon>
        <taxon>Bacillota</taxon>
        <taxon>Bacilli</taxon>
        <taxon>Bacillales</taxon>
        <taxon>Bacillaceae</taxon>
        <taxon>Amphibacillus</taxon>
    </lineage>
</organism>
<evidence type="ECO:0008006" key="4">
    <source>
        <dbReference type="Google" id="ProtNLM"/>
    </source>
</evidence>
<name>K0J6C4_AMPXN</name>
<dbReference type="AlphaFoldDB" id="K0J6C4"/>
<feature type="transmembrane region" description="Helical" evidence="1">
    <location>
        <begin position="69"/>
        <end position="89"/>
    </location>
</feature>
<dbReference type="Proteomes" id="UP000006294">
    <property type="component" value="Chromosome"/>
</dbReference>
<dbReference type="EMBL" id="AP012050">
    <property type="protein sequence ID" value="BAM46588.1"/>
    <property type="molecule type" value="Genomic_DNA"/>
</dbReference>
<evidence type="ECO:0000313" key="2">
    <source>
        <dbReference type="EMBL" id="BAM46588.1"/>
    </source>
</evidence>
<sequence length="121" mass="14409">MKIRIQKPIKYLWLLGFLGFQGFKYFKTGEPLALFWFSYFSFFAYYFIGKMADEMQDERYFENSQRAKLKTAKIPLITLFTIGFFSGFSFVTKELIILICALGWAGTLISYAYLFWHYDQD</sequence>
<dbReference type="eggNOG" id="ENOG502ZBYK">
    <property type="taxonomic scope" value="Bacteria"/>
</dbReference>
<dbReference type="KEGG" id="axl:AXY_04560"/>
<dbReference type="HOGENOM" id="CLU_159875_0_0_9"/>
<keyword evidence="1" id="KW-1133">Transmembrane helix</keyword>
<dbReference type="OrthoDB" id="2661332at2"/>